<evidence type="ECO:0000256" key="4">
    <source>
        <dbReference type="ARBA" id="ARBA00022989"/>
    </source>
</evidence>
<keyword evidence="3 6" id="KW-0812">Transmembrane</keyword>
<gene>
    <name evidence="8" type="primary">mubY</name>
    <name evidence="8" type="ORF">GCM10008908_31060</name>
</gene>
<evidence type="ECO:0000256" key="5">
    <source>
        <dbReference type="ARBA" id="ARBA00023136"/>
    </source>
</evidence>
<feature type="transmembrane region" description="Helical" evidence="6">
    <location>
        <begin position="707"/>
        <end position="727"/>
    </location>
</feature>
<evidence type="ECO:0000256" key="6">
    <source>
        <dbReference type="SAM" id="Phobius"/>
    </source>
</evidence>
<feature type="transmembrane region" description="Helical" evidence="6">
    <location>
        <begin position="654"/>
        <end position="674"/>
    </location>
</feature>
<dbReference type="Pfam" id="PF02687">
    <property type="entry name" value="FtsX"/>
    <property type="match status" value="2"/>
</dbReference>
<dbReference type="PANTHER" id="PTHR30287:SF2">
    <property type="entry name" value="BLL1001 PROTEIN"/>
    <property type="match status" value="1"/>
</dbReference>
<comment type="subcellular location">
    <subcellularLocation>
        <location evidence="1">Cell membrane</location>
        <topology evidence="1">Multi-pass membrane protein</topology>
    </subcellularLocation>
</comment>
<name>A0ABP3W4E6_CLOSU</name>
<organism evidence="8 9">
    <name type="scientific">Clostridium subterminale</name>
    <dbReference type="NCBI Taxonomy" id="1550"/>
    <lineage>
        <taxon>Bacteria</taxon>
        <taxon>Bacillati</taxon>
        <taxon>Bacillota</taxon>
        <taxon>Clostridia</taxon>
        <taxon>Eubacteriales</taxon>
        <taxon>Clostridiaceae</taxon>
        <taxon>Clostridium</taxon>
    </lineage>
</organism>
<feature type="domain" description="ABC3 transporter permease C-terminal" evidence="7">
    <location>
        <begin position="292"/>
        <end position="410"/>
    </location>
</feature>
<dbReference type="EMBL" id="BAAACI010000007">
    <property type="protein sequence ID" value="GAA0776873.1"/>
    <property type="molecule type" value="Genomic_DNA"/>
</dbReference>
<feature type="transmembrane region" description="Helical" evidence="6">
    <location>
        <begin position="21"/>
        <end position="42"/>
    </location>
</feature>
<protein>
    <submittedName>
        <fullName evidence="8">Mutanobactin A system ABC transporter permease subunit MubY</fullName>
    </submittedName>
</protein>
<feature type="transmembrane region" description="Helical" evidence="6">
    <location>
        <begin position="333"/>
        <end position="358"/>
    </location>
</feature>
<evidence type="ECO:0000313" key="9">
    <source>
        <dbReference type="Proteomes" id="UP001501047"/>
    </source>
</evidence>
<evidence type="ECO:0000313" key="8">
    <source>
        <dbReference type="EMBL" id="GAA0776873.1"/>
    </source>
</evidence>
<dbReference type="RefSeq" id="WP_343827403.1">
    <property type="nucleotide sequence ID" value="NZ_BAAACI010000007.1"/>
</dbReference>
<evidence type="ECO:0000256" key="3">
    <source>
        <dbReference type="ARBA" id="ARBA00022692"/>
    </source>
</evidence>
<feature type="transmembrane region" description="Helical" evidence="6">
    <location>
        <begin position="747"/>
        <end position="768"/>
    </location>
</feature>
<feature type="transmembrane region" description="Helical" evidence="6">
    <location>
        <begin position="455"/>
        <end position="479"/>
    </location>
</feature>
<keyword evidence="9" id="KW-1185">Reference proteome</keyword>
<sequence>MGVKVLLKNTFNTFKKKKIQLLAIGIIIALSSFLYTTMFYALDSLKKPLESFMEETNQEDFSIDMINGLTDFDIKKLSTEEQIEIQPLLTYRLIDIKKYNGDIYNEIINNRINEFNKEYDGYDLELREYKKVNFNKDNISNNVTFFKENKNINLSYIEEGNKPKGNDEIAVTRIYAKKNNLQIGDELKIAGKTYSISGFVLLPDNTLPMTSEDFIIDNSKITLAIVSDDEYEKIKGKEDFYICGEFVDKSSIIDDYDNDLEFVTDITLTKNQIRSGAIYEEIVAGKAMTIGISFTISTIAVLIVLILIYKIVQNQKTQIGVLKALGYSKKEVLSPYIILLFIISLPMLLIGYIGGIYASAPMREFYLEFYLIPNGQAVTNFGVLLIAILIPLFVILGLSTIVINKMLSKNSVSLMKVADKDKVSKLNKLASKLLKNAKPQTKFKYSFIFANTSKFVVFFIGIVFSSMLIIMSFMMVGFFDKMILDYYKSVDYKYEAYVDLSKGLPKLKDDEEKFISLPNIMYEDENINLVGIEGDNKLHKLFNKKGDDITKRLQDGVIVNSSFAMTYNVNVGDQLSIKIGKDKHEFKVINISKDYGASKIYINRSELSDIITGNDDFYNGVYSKNSIDEDKYLSVINKTDILQQSVMMQKFVKIAIYAMLILAIAIAVIVLYVLTTMTIEDNYYSISLLKVMGYSKKEVNSMILKSYLVYCVVSYLISIPITVYGFGYGMKYLAREFGMVIPFDFNIWYGIIGLVLIEVIFFLGSYAAKKKIEKISLQEVLKEYRD</sequence>
<evidence type="ECO:0000259" key="7">
    <source>
        <dbReference type="Pfam" id="PF02687"/>
    </source>
</evidence>
<evidence type="ECO:0000256" key="2">
    <source>
        <dbReference type="ARBA" id="ARBA00022475"/>
    </source>
</evidence>
<dbReference type="InterPro" id="IPR038766">
    <property type="entry name" value="Membrane_comp_ABC_pdt"/>
</dbReference>
<comment type="caution">
    <text evidence="8">The sequence shown here is derived from an EMBL/GenBank/DDBJ whole genome shotgun (WGS) entry which is preliminary data.</text>
</comment>
<dbReference type="Proteomes" id="UP001501047">
    <property type="component" value="Unassembled WGS sequence"/>
</dbReference>
<feature type="domain" description="ABC3 transporter permease C-terminal" evidence="7">
    <location>
        <begin position="658"/>
        <end position="775"/>
    </location>
</feature>
<dbReference type="PANTHER" id="PTHR30287">
    <property type="entry name" value="MEMBRANE COMPONENT OF PREDICTED ABC SUPERFAMILY METABOLITE UPTAKE TRANSPORTER"/>
    <property type="match status" value="1"/>
</dbReference>
<keyword evidence="5 6" id="KW-0472">Membrane</keyword>
<feature type="transmembrane region" description="Helical" evidence="6">
    <location>
        <begin position="290"/>
        <end position="312"/>
    </location>
</feature>
<reference evidence="9" key="1">
    <citation type="journal article" date="2019" name="Int. J. Syst. Evol. Microbiol.">
        <title>The Global Catalogue of Microorganisms (GCM) 10K type strain sequencing project: providing services to taxonomists for standard genome sequencing and annotation.</title>
        <authorList>
            <consortium name="The Broad Institute Genomics Platform"/>
            <consortium name="The Broad Institute Genome Sequencing Center for Infectious Disease"/>
            <person name="Wu L."/>
            <person name="Ma J."/>
        </authorList>
    </citation>
    <scope>NUCLEOTIDE SEQUENCE [LARGE SCALE GENOMIC DNA]</scope>
    <source>
        <strain evidence="9">JCM 1417</strain>
    </source>
</reference>
<keyword evidence="4 6" id="KW-1133">Transmembrane helix</keyword>
<keyword evidence="2" id="KW-1003">Cell membrane</keyword>
<accession>A0ABP3W4E6</accession>
<dbReference type="InterPro" id="IPR003838">
    <property type="entry name" value="ABC3_permease_C"/>
</dbReference>
<proteinExistence type="predicted"/>
<evidence type="ECO:0000256" key="1">
    <source>
        <dbReference type="ARBA" id="ARBA00004651"/>
    </source>
</evidence>
<feature type="transmembrane region" description="Helical" evidence="6">
    <location>
        <begin position="378"/>
        <end position="403"/>
    </location>
</feature>